<dbReference type="PROSITE" id="PS00330">
    <property type="entry name" value="HEMOLYSIN_CALCIUM"/>
    <property type="match status" value="1"/>
</dbReference>
<dbReference type="Proteomes" id="UP001576774">
    <property type="component" value="Unassembled WGS sequence"/>
</dbReference>
<dbReference type="SUPFAM" id="SSF51120">
    <property type="entry name" value="beta-Roll"/>
    <property type="match status" value="2"/>
</dbReference>
<protein>
    <recommendedName>
        <fullName evidence="3">Calcium-binding protein</fullName>
    </recommendedName>
</protein>
<proteinExistence type="predicted"/>
<dbReference type="InterPro" id="IPR018511">
    <property type="entry name" value="Hemolysin-typ_Ca-bd_CS"/>
</dbReference>
<dbReference type="Gene3D" id="2.150.10.10">
    <property type="entry name" value="Serralysin-like metalloprotease, C-terminal"/>
    <property type="match status" value="2"/>
</dbReference>
<organism evidence="1 2">
    <name type="scientific">Floridaenema aerugineum BLCC-F46</name>
    <dbReference type="NCBI Taxonomy" id="3153654"/>
    <lineage>
        <taxon>Bacteria</taxon>
        <taxon>Bacillati</taxon>
        <taxon>Cyanobacteriota</taxon>
        <taxon>Cyanophyceae</taxon>
        <taxon>Oscillatoriophycideae</taxon>
        <taxon>Aerosakkonematales</taxon>
        <taxon>Aerosakkonemataceae</taxon>
        <taxon>Floridanema</taxon>
        <taxon>Floridanema aerugineum</taxon>
    </lineage>
</organism>
<name>A0ABV4WXM3_9CYAN</name>
<evidence type="ECO:0000313" key="1">
    <source>
        <dbReference type="EMBL" id="MFB2875266.1"/>
    </source>
</evidence>
<reference evidence="1 2" key="1">
    <citation type="submission" date="2024-09" db="EMBL/GenBank/DDBJ databases">
        <title>Floridaenema gen nov. (Aerosakkonemataceae, Aerosakkonematales ord. nov., Cyanobacteria) from benthic tropical and subtropical fresh waters, with the description of four new species.</title>
        <authorList>
            <person name="Moretto J.A."/>
            <person name="Berthold D.E."/>
            <person name="Lefler F.W."/>
            <person name="Huang I.-S."/>
            <person name="Laughinghouse H. IV."/>
        </authorList>
    </citation>
    <scope>NUCLEOTIDE SEQUENCE [LARGE SCALE GENOMIC DNA]</scope>
    <source>
        <strain evidence="1 2">BLCC-F46</strain>
    </source>
</reference>
<comment type="caution">
    <text evidence="1">The sequence shown here is derived from an EMBL/GenBank/DDBJ whole genome shotgun (WGS) entry which is preliminary data.</text>
</comment>
<evidence type="ECO:0000313" key="2">
    <source>
        <dbReference type="Proteomes" id="UP001576774"/>
    </source>
</evidence>
<keyword evidence="2" id="KW-1185">Reference proteome</keyword>
<dbReference type="Pfam" id="PF00353">
    <property type="entry name" value="HemolysinCabind"/>
    <property type="match status" value="2"/>
</dbReference>
<sequence length="534" mass="59046">MQYSQSFVYITRGKIIMATPNFSTNFDGYKVFDERVRQSGKTSFVFVNGIFVSSGDFQNKIVPAIKGTFNLTENAYAENGSNYGGVFQANTSNYATSVWFNPIYNDSVVNDWSETIKSVTLFLFQEAIEEAVERFTGVDGIFQIVEQFQDGFDLISRFISSGGDFATLAADDNFQAKVLDFLFEFTPFNQIDDLIQALPNDFDGKEALNQYWFKDTWPSSAINTNLVPQLTDWLKNEKNSAILLGHSQGNFFLEDALSEIYGIQANSRVGIIALGSPTLYQVVGGIDNWGGFQASNYGKDPVVELQLNSSEISSAFSKISHIIQAIPIAINNRFKFHTNTQENGDVNPDGYIGNDIWKPKIKEYFSDSFAKINPTGYYFPNGKTSNTNGTKYGDWIEDNNGPNEIKGEEGNDVLWGNDGNDSLIGGKGYDILNGGPGDKDIADYSSSSGGIKIKADKFADSDVYKVEDGFGYQEITDENGFGYQDILGNIEIISGSKFDDQMTGGDYEDIFYGQGGNDTFWGQKGNDIFYGGTG</sequence>
<dbReference type="InterPro" id="IPR011049">
    <property type="entry name" value="Serralysin-like_metalloprot_C"/>
</dbReference>
<dbReference type="PRINTS" id="PR00313">
    <property type="entry name" value="CABNDNGRPT"/>
</dbReference>
<dbReference type="EMBL" id="JBHFNQ010000003">
    <property type="protein sequence ID" value="MFB2875266.1"/>
    <property type="molecule type" value="Genomic_DNA"/>
</dbReference>
<gene>
    <name evidence="1" type="ORF">ACE1CC_00075</name>
</gene>
<evidence type="ECO:0008006" key="3">
    <source>
        <dbReference type="Google" id="ProtNLM"/>
    </source>
</evidence>
<accession>A0ABV4WXM3</accession>
<dbReference type="InterPro" id="IPR001343">
    <property type="entry name" value="Hemolysn_Ca-bd"/>
</dbReference>
<feature type="non-terminal residue" evidence="1">
    <location>
        <position position="534"/>
    </location>
</feature>